<dbReference type="AlphaFoldDB" id="A0A4S9VZK6"/>
<evidence type="ECO:0000313" key="3">
    <source>
        <dbReference type="Proteomes" id="UP000309734"/>
    </source>
</evidence>
<comment type="caution">
    <text evidence="2">The sequence shown here is derived from an EMBL/GenBank/DDBJ whole genome shotgun (WGS) entry which is preliminary data.</text>
</comment>
<dbReference type="Proteomes" id="UP000309734">
    <property type="component" value="Unassembled WGS sequence"/>
</dbReference>
<accession>A0A4S9VZK6</accession>
<reference evidence="2 3" key="1">
    <citation type="submission" date="2018-10" db="EMBL/GenBank/DDBJ databases">
        <title>Fifty Aureobasidium pullulans genomes reveal a recombining polyextremotolerant generalist.</title>
        <authorList>
            <person name="Gostincar C."/>
            <person name="Turk M."/>
            <person name="Zajc J."/>
            <person name="Gunde-Cimerman N."/>
        </authorList>
    </citation>
    <scope>NUCLEOTIDE SEQUENCE [LARGE SCALE GENOMIC DNA]</scope>
    <source>
        <strain evidence="2 3">EXF-3519</strain>
    </source>
</reference>
<protein>
    <submittedName>
        <fullName evidence="2">Uncharacterized protein</fullName>
    </submittedName>
</protein>
<evidence type="ECO:0000256" key="1">
    <source>
        <dbReference type="SAM" id="MobiDB-lite"/>
    </source>
</evidence>
<feature type="region of interest" description="Disordered" evidence="1">
    <location>
        <begin position="95"/>
        <end position="138"/>
    </location>
</feature>
<evidence type="ECO:0000313" key="2">
    <source>
        <dbReference type="EMBL" id="THZ58149.1"/>
    </source>
</evidence>
<organism evidence="2 3">
    <name type="scientific">Aureobasidium pullulans</name>
    <name type="common">Black yeast</name>
    <name type="synonym">Pullularia pullulans</name>
    <dbReference type="NCBI Taxonomy" id="5580"/>
    <lineage>
        <taxon>Eukaryota</taxon>
        <taxon>Fungi</taxon>
        <taxon>Dikarya</taxon>
        <taxon>Ascomycota</taxon>
        <taxon>Pezizomycotina</taxon>
        <taxon>Dothideomycetes</taxon>
        <taxon>Dothideomycetidae</taxon>
        <taxon>Dothideales</taxon>
        <taxon>Saccotheciaceae</taxon>
        <taxon>Aureobasidium</taxon>
    </lineage>
</organism>
<sequence>MPHPMFVESLSHPGSSCHELQTTANTAAILGFSPRIFWSVKDGICTSRVLDDDEPMPIWCEDPLDLAARKARGALPVTIDALATIQQWLNGLDVEKEEEKEEEEQEQEASRPIGLKRKASVDADPPAPRRQREEPSPVVAVASATIIAPPSTPPATTSYSRVFGRSTTTSDSFAAFSFELKSNTTTFGCHLDCNAVLEDERLPKRALYVDFTTIGLRDAMKSGGDWSLLPGLHCVIRAGSEMGLLVNNKIQVHKGRAYRLTTIVIIVTVYSKLKAKASQFPSHAEENIPASGINSLGFASDINSMLFFDSNICNATDYEWVASNVPNLVKLEPAYINSFSLHSE</sequence>
<name>A0A4S9VZK6_AURPU</name>
<proteinExistence type="predicted"/>
<gene>
    <name evidence="2" type="ORF">D6C85_10302</name>
</gene>
<dbReference type="EMBL" id="QZBS01000716">
    <property type="protein sequence ID" value="THZ58149.1"/>
    <property type="molecule type" value="Genomic_DNA"/>
</dbReference>
<feature type="compositionally biased region" description="Acidic residues" evidence="1">
    <location>
        <begin position="95"/>
        <end position="107"/>
    </location>
</feature>